<keyword evidence="2" id="KW-0472">Membrane</keyword>
<evidence type="ECO:0000256" key="1">
    <source>
        <dbReference type="SAM" id="MobiDB-lite"/>
    </source>
</evidence>
<feature type="transmembrane region" description="Helical" evidence="2">
    <location>
        <begin position="283"/>
        <end position="308"/>
    </location>
</feature>
<reference evidence="4" key="1">
    <citation type="submission" date="2023-11" db="EMBL/GenBank/DDBJ databases">
        <authorList>
            <person name="De Vega J J."/>
            <person name="De Vega J J."/>
        </authorList>
    </citation>
    <scope>NUCLEOTIDE SEQUENCE</scope>
</reference>
<evidence type="ECO:0000259" key="3">
    <source>
        <dbReference type="Pfam" id="PF20152"/>
    </source>
</evidence>
<evidence type="ECO:0000313" key="5">
    <source>
        <dbReference type="Proteomes" id="UP001295794"/>
    </source>
</evidence>
<dbReference type="EMBL" id="CAVNYO010000013">
    <property type="protein sequence ID" value="CAK5262291.1"/>
    <property type="molecule type" value="Genomic_DNA"/>
</dbReference>
<dbReference type="Pfam" id="PF20152">
    <property type="entry name" value="DUF6534"/>
    <property type="match status" value="1"/>
</dbReference>
<keyword evidence="2" id="KW-0812">Transmembrane</keyword>
<dbReference type="InterPro" id="IPR045339">
    <property type="entry name" value="DUF6534"/>
</dbReference>
<gene>
    <name evidence="4" type="ORF">MYCIT1_LOCUS880</name>
</gene>
<dbReference type="Proteomes" id="UP001295794">
    <property type="component" value="Unassembled WGS sequence"/>
</dbReference>
<name>A0AAD2GRS0_9AGAR</name>
<accession>A0AAD2GRS0</accession>
<feature type="transmembrane region" description="Helical" evidence="2">
    <location>
        <begin position="177"/>
        <end position="201"/>
    </location>
</feature>
<organism evidence="4 5">
    <name type="scientific">Mycena citricolor</name>
    <dbReference type="NCBI Taxonomy" id="2018698"/>
    <lineage>
        <taxon>Eukaryota</taxon>
        <taxon>Fungi</taxon>
        <taxon>Dikarya</taxon>
        <taxon>Basidiomycota</taxon>
        <taxon>Agaricomycotina</taxon>
        <taxon>Agaricomycetes</taxon>
        <taxon>Agaricomycetidae</taxon>
        <taxon>Agaricales</taxon>
        <taxon>Marasmiineae</taxon>
        <taxon>Mycenaceae</taxon>
        <taxon>Mycena</taxon>
    </lineage>
</organism>
<feature type="transmembrane region" description="Helical" evidence="2">
    <location>
        <begin position="32"/>
        <end position="59"/>
    </location>
</feature>
<feature type="region of interest" description="Disordered" evidence="1">
    <location>
        <begin position="395"/>
        <end position="415"/>
    </location>
</feature>
<comment type="caution">
    <text evidence="4">The sequence shown here is derived from an EMBL/GenBank/DDBJ whole genome shotgun (WGS) entry which is preliminary data.</text>
</comment>
<feature type="compositionally biased region" description="Low complexity" evidence="1">
    <location>
        <begin position="8"/>
        <end position="20"/>
    </location>
</feature>
<feature type="region of interest" description="Disordered" evidence="1">
    <location>
        <begin position="1"/>
        <end position="20"/>
    </location>
</feature>
<sequence>MSTNINATPTASLSPGASSSPGLPKDFLMATYGAWLIGLFLETILYGSGLLQTWLYFIWWPMDGWEIKGPVLTVFCLETAQVLLFFRSTCVRFIDNFGTYQETLIWSDSSQLLANASPLFRRTHLNDLATVSVLVFGSTVSSSISPRRPSLTSASYFASRLYRLTAEGVRLYRPARWGIHVIVFLALLQVAAGIAQTIVSWRVHFYAKLDSTKAVTTLQTAASFACDVGITVYLCIFLSQNKGGVLMKRFGTVAFVFRGFLAHRPPRTRHLLNTLIINAINRGMLTALASALTMILFLALPDTFWFFLSMAPSSKLYMNSMLATLNMRQYIRQSINPGHTVNLSDIANLPLDPASTVSAVEFCHPSETDPDMARKSVLYYSSELNLAAVKHCSDSESTNTVQESDSMSRGNVHTV</sequence>
<dbReference type="AlphaFoldDB" id="A0AAD2GRS0"/>
<dbReference type="PANTHER" id="PTHR40465:SF1">
    <property type="entry name" value="DUF6534 DOMAIN-CONTAINING PROTEIN"/>
    <property type="match status" value="1"/>
</dbReference>
<feature type="domain" description="DUF6534" evidence="3">
    <location>
        <begin position="223"/>
        <end position="330"/>
    </location>
</feature>
<evidence type="ECO:0000256" key="2">
    <source>
        <dbReference type="SAM" id="Phobius"/>
    </source>
</evidence>
<protein>
    <recommendedName>
        <fullName evidence="3">DUF6534 domain-containing protein</fullName>
    </recommendedName>
</protein>
<feature type="transmembrane region" description="Helical" evidence="2">
    <location>
        <begin position="221"/>
        <end position="239"/>
    </location>
</feature>
<keyword evidence="5" id="KW-1185">Reference proteome</keyword>
<proteinExistence type="predicted"/>
<evidence type="ECO:0000313" key="4">
    <source>
        <dbReference type="EMBL" id="CAK5262291.1"/>
    </source>
</evidence>
<dbReference type="PANTHER" id="PTHR40465">
    <property type="entry name" value="CHROMOSOME 1, WHOLE GENOME SHOTGUN SEQUENCE"/>
    <property type="match status" value="1"/>
</dbReference>
<keyword evidence="2" id="KW-1133">Transmembrane helix</keyword>